<gene>
    <name evidence="1" type="ORF">BZG00_04040</name>
</gene>
<dbReference type="PANTHER" id="PTHR37827">
    <property type="entry name" value="TUDOR DOMAIN-CONTAINING PROTEIN"/>
    <property type="match status" value="1"/>
</dbReference>
<name>A0AB36JYV0_9GAMM</name>
<proteinExistence type="predicted"/>
<evidence type="ECO:0000313" key="1">
    <source>
        <dbReference type="EMBL" id="OOE40810.1"/>
    </source>
</evidence>
<sequence length="97" mass="11511">MPASPPSSTPCALCQHPRPLTFHHLIPKTCHNNKWFTKRFSRPYMREHGIWVCRPCHAFIHRQFSEKHLGRALHTLDLLLAEPVIQDYIYWARKQRG</sequence>
<dbReference type="PANTHER" id="PTHR37827:SF1">
    <property type="entry name" value="HNH DOMAIN-CONTAINING PROTEIN"/>
    <property type="match status" value="1"/>
</dbReference>
<dbReference type="AlphaFoldDB" id="A0AB36JYV0"/>
<protein>
    <recommendedName>
        <fullName evidence="3">HNH endonuclease</fullName>
    </recommendedName>
</protein>
<comment type="caution">
    <text evidence="1">The sequence shown here is derived from an EMBL/GenBank/DDBJ whole genome shotgun (WGS) entry which is preliminary data.</text>
</comment>
<accession>A0AB36JYV0</accession>
<keyword evidence="2" id="KW-1185">Reference proteome</keyword>
<evidence type="ECO:0000313" key="2">
    <source>
        <dbReference type="Proteomes" id="UP000189021"/>
    </source>
</evidence>
<evidence type="ECO:0008006" key="3">
    <source>
        <dbReference type="Google" id="ProtNLM"/>
    </source>
</evidence>
<organism evidence="1 2">
    <name type="scientific">Salinivibrio kushneri</name>
    <dbReference type="NCBI Taxonomy" id="1908198"/>
    <lineage>
        <taxon>Bacteria</taxon>
        <taxon>Pseudomonadati</taxon>
        <taxon>Pseudomonadota</taxon>
        <taxon>Gammaproteobacteria</taxon>
        <taxon>Vibrionales</taxon>
        <taxon>Vibrionaceae</taxon>
        <taxon>Salinivibrio</taxon>
    </lineage>
</organism>
<dbReference type="EMBL" id="MUEK01000003">
    <property type="protein sequence ID" value="OOE40810.1"/>
    <property type="molecule type" value="Genomic_DNA"/>
</dbReference>
<reference evidence="1 2" key="1">
    <citation type="journal article" date="2017" name="Genome Announc.">
        <title>Draft Genome Sequences of Salinivibrio proteolyticus, Salinivibrio sharmensis, Salinivibrio siamensis, Salinivibrio costicola subsp. alcaliphilus, Salinivibrio costicola subsp. vallismortis, and 29 New Isolates Belonging to the Genus Salinivibrio.</title>
        <authorList>
            <person name="Lopez-Hermoso C."/>
            <person name="de la Haba R.R."/>
            <person name="Sanchez-Porro C."/>
            <person name="Bayliss S.C."/>
            <person name="Feil E.J."/>
            <person name="Ventosa A."/>
        </authorList>
    </citation>
    <scope>NUCLEOTIDE SEQUENCE [LARGE SCALE GENOMIC DNA]</scope>
    <source>
        <strain evidence="1 2">AL184</strain>
    </source>
</reference>
<dbReference type="Proteomes" id="UP000189021">
    <property type="component" value="Unassembled WGS sequence"/>
</dbReference>